<dbReference type="PANTHER" id="PTHR45788">
    <property type="entry name" value="SUCCINATE/FUMARATE MITOCHONDRIAL TRANSPORTER-RELATED"/>
    <property type="match status" value="1"/>
</dbReference>
<proteinExistence type="inferred from homology"/>
<evidence type="ECO:0000256" key="2">
    <source>
        <dbReference type="ARBA" id="ARBA00006375"/>
    </source>
</evidence>
<evidence type="ECO:0008006" key="13">
    <source>
        <dbReference type="Google" id="ProtNLM"/>
    </source>
</evidence>
<gene>
    <name evidence="11" type="ORF">M422DRAFT_212830</name>
</gene>
<dbReference type="InterPro" id="IPR018108">
    <property type="entry name" value="MCP_transmembrane"/>
</dbReference>
<keyword evidence="7" id="KW-0496">Mitochondrion</keyword>
<feature type="repeat" description="Solcar" evidence="9">
    <location>
        <begin position="103"/>
        <end position="189"/>
    </location>
</feature>
<keyword evidence="12" id="KW-1185">Reference proteome</keyword>
<evidence type="ECO:0000256" key="3">
    <source>
        <dbReference type="ARBA" id="ARBA00022448"/>
    </source>
</evidence>
<keyword evidence="3 10" id="KW-0813">Transport</keyword>
<sequence length="293" mass="31780">MASGKKEKPLHSLFAGSTAGAVEANSFVNYPFDYIKTRAQFEGKRESPIAIVKDTIKTKGISGLYSGCMALVVGNAAKAGVRFLTYDHFKHLLADDKGKVTAPRSLVAGLGAGMAEAIFAVTPSETIKTKLIDDAKRSNPQYRGLIHGTTQIIKNEGITGIYRGLFPVMMRQGANSAVRFTTYSSIKAFVQGNARPGQQLPASITFGIGAVAGLVTTYVTMPLDVIKTRMQSLEARTKYKNSFHCAYKTYTEDGLLRFWAGTTPRLARLILSGGITFSVYENVMALIAEKKED</sequence>
<reference evidence="11 12" key="1">
    <citation type="submission" date="2014-06" db="EMBL/GenBank/DDBJ databases">
        <title>Evolutionary Origins and Diversification of the Mycorrhizal Mutualists.</title>
        <authorList>
            <consortium name="DOE Joint Genome Institute"/>
            <consortium name="Mycorrhizal Genomics Consortium"/>
            <person name="Kohler A."/>
            <person name="Kuo A."/>
            <person name="Nagy L.G."/>
            <person name="Floudas D."/>
            <person name="Copeland A."/>
            <person name="Barry K.W."/>
            <person name="Cichocki N."/>
            <person name="Veneault-Fourrey C."/>
            <person name="LaButti K."/>
            <person name="Lindquist E.A."/>
            <person name="Lipzen A."/>
            <person name="Lundell T."/>
            <person name="Morin E."/>
            <person name="Murat C."/>
            <person name="Riley R."/>
            <person name="Ohm R."/>
            <person name="Sun H."/>
            <person name="Tunlid A."/>
            <person name="Henrissat B."/>
            <person name="Grigoriev I.V."/>
            <person name="Hibbett D.S."/>
            <person name="Martin F."/>
        </authorList>
    </citation>
    <scope>NUCLEOTIDE SEQUENCE [LARGE SCALE GENOMIC DNA]</scope>
    <source>
        <strain evidence="11 12">SS14</strain>
    </source>
</reference>
<evidence type="ECO:0000256" key="5">
    <source>
        <dbReference type="ARBA" id="ARBA00022737"/>
    </source>
</evidence>
<keyword evidence="8 9" id="KW-0472">Membrane</keyword>
<evidence type="ECO:0000256" key="4">
    <source>
        <dbReference type="ARBA" id="ARBA00022692"/>
    </source>
</evidence>
<keyword evidence="4 9" id="KW-0812">Transmembrane</keyword>
<dbReference type="OrthoDB" id="44467at2759"/>
<dbReference type="GO" id="GO:0031966">
    <property type="term" value="C:mitochondrial membrane"/>
    <property type="evidence" value="ECO:0007669"/>
    <property type="project" value="UniProtKB-SubCell"/>
</dbReference>
<evidence type="ECO:0000313" key="12">
    <source>
        <dbReference type="Proteomes" id="UP000054279"/>
    </source>
</evidence>
<dbReference type="InterPro" id="IPR023395">
    <property type="entry name" value="MCP_dom_sf"/>
</dbReference>
<evidence type="ECO:0000256" key="8">
    <source>
        <dbReference type="ARBA" id="ARBA00023136"/>
    </source>
</evidence>
<organism evidence="11 12">
    <name type="scientific">Sphaerobolus stellatus (strain SS14)</name>
    <dbReference type="NCBI Taxonomy" id="990650"/>
    <lineage>
        <taxon>Eukaryota</taxon>
        <taxon>Fungi</taxon>
        <taxon>Dikarya</taxon>
        <taxon>Basidiomycota</taxon>
        <taxon>Agaricomycotina</taxon>
        <taxon>Agaricomycetes</taxon>
        <taxon>Phallomycetidae</taxon>
        <taxon>Geastrales</taxon>
        <taxon>Sphaerobolaceae</taxon>
        <taxon>Sphaerobolus</taxon>
    </lineage>
</organism>
<dbReference type="EMBL" id="KN837194">
    <property type="protein sequence ID" value="KIJ34922.1"/>
    <property type="molecule type" value="Genomic_DNA"/>
</dbReference>
<accession>A0A0C9V029</accession>
<comment type="similarity">
    <text evidence="2 10">Belongs to the mitochondrial carrier (TC 2.A.29) family.</text>
</comment>
<feature type="repeat" description="Solcar" evidence="9">
    <location>
        <begin position="200"/>
        <end position="286"/>
    </location>
</feature>
<dbReference type="GO" id="GO:0006843">
    <property type="term" value="P:mitochondrial citrate transmembrane transport"/>
    <property type="evidence" value="ECO:0007669"/>
    <property type="project" value="TreeGrafter"/>
</dbReference>
<evidence type="ECO:0000313" key="11">
    <source>
        <dbReference type="EMBL" id="KIJ34922.1"/>
    </source>
</evidence>
<evidence type="ECO:0000256" key="10">
    <source>
        <dbReference type="RuleBase" id="RU000488"/>
    </source>
</evidence>
<dbReference type="HOGENOM" id="CLU_015166_5_1_1"/>
<dbReference type="InterPro" id="IPR049563">
    <property type="entry name" value="TXTP-like"/>
</dbReference>
<dbReference type="AlphaFoldDB" id="A0A0C9V029"/>
<dbReference type="PANTHER" id="PTHR45788:SF4">
    <property type="entry name" value="TRICARBOXYLATE TRANSPORT PROTEIN, MITOCHONDRIAL"/>
    <property type="match status" value="1"/>
</dbReference>
<comment type="subcellular location">
    <subcellularLocation>
        <location evidence="1">Mitochondrion membrane</location>
        <topology evidence="1">Multi-pass membrane protein</topology>
    </subcellularLocation>
</comment>
<evidence type="ECO:0000256" key="9">
    <source>
        <dbReference type="PROSITE-ProRule" id="PRU00282"/>
    </source>
</evidence>
<evidence type="ECO:0000256" key="6">
    <source>
        <dbReference type="ARBA" id="ARBA00022989"/>
    </source>
</evidence>
<feature type="repeat" description="Solcar" evidence="9">
    <location>
        <begin position="7"/>
        <end position="92"/>
    </location>
</feature>
<dbReference type="FunFam" id="1.50.40.10:FF:000007">
    <property type="entry name" value="Mitochondrial tricarboxylate transport protein-like"/>
    <property type="match status" value="1"/>
</dbReference>
<evidence type="ECO:0000256" key="1">
    <source>
        <dbReference type="ARBA" id="ARBA00004225"/>
    </source>
</evidence>
<dbReference type="Proteomes" id="UP000054279">
    <property type="component" value="Unassembled WGS sequence"/>
</dbReference>
<name>A0A0C9V029_SPHS4</name>
<protein>
    <recommendedName>
        <fullName evidence="13">Mitochondrial tricarboxylate transporter</fullName>
    </recommendedName>
</protein>
<dbReference type="SUPFAM" id="SSF103506">
    <property type="entry name" value="Mitochondrial carrier"/>
    <property type="match status" value="1"/>
</dbReference>
<dbReference type="Gene3D" id="1.50.40.10">
    <property type="entry name" value="Mitochondrial carrier domain"/>
    <property type="match status" value="1"/>
</dbReference>
<evidence type="ECO:0000256" key="7">
    <source>
        <dbReference type="ARBA" id="ARBA00023128"/>
    </source>
</evidence>
<keyword evidence="5" id="KW-0677">Repeat</keyword>
<dbReference type="PROSITE" id="PS50920">
    <property type="entry name" value="SOLCAR"/>
    <property type="match status" value="3"/>
</dbReference>
<keyword evidence="6" id="KW-1133">Transmembrane helix</keyword>
<dbReference type="GO" id="GO:0071913">
    <property type="term" value="F:citrate secondary active transmembrane transporter activity"/>
    <property type="evidence" value="ECO:0007669"/>
    <property type="project" value="TreeGrafter"/>
</dbReference>
<dbReference type="Pfam" id="PF00153">
    <property type="entry name" value="Mito_carr"/>
    <property type="match status" value="3"/>
</dbReference>